<accession>A0AAD6HB75</accession>
<name>A0AAD6HB75_9EURO</name>
<evidence type="ECO:0008006" key="4">
    <source>
        <dbReference type="Google" id="ProtNLM"/>
    </source>
</evidence>
<feature type="region of interest" description="Disordered" evidence="1">
    <location>
        <begin position="266"/>
        <end position="289"/>
    </location>
</feature>
<proteinExistence type="predicted"/>
<dbReference type="Proteomes" id="UP001215712">
    <property type="component" value="Unassembled WGS sequence"/>
</dbReference>
<dbReference type="EMBL" id="JAQJAN010000020">
    <property type="protein sequence ID" value="KAJ5703811.1"/>
    <property type="molecule type" value="Genomic_DNA"/>
</dbReference>
<keyword evidence="3" id="KW-1185">Reference proteome</keyword>
<dbReference type="AlphaFoldDB" id="A0AAD6HB75"/>
<evidence type="ECO:0000313" key="2">
    <source>
        <dbReference type="EMBL" id="KAJ5703811.1"/>
    </source>
</evidence>
<sequence>MLKVVPPTSRWAPIARYPITDLLIKQIKPLATKKSHAQGTLVSEELCADALKRISPYIPQDAPLDIVDLWPGNGVWSSAVNDFLRPRRHILIEPELDVYGPFLKPLAKSKPSYTLGSLNIYSARWPDIFKKYLPEQKAPERNESGDLPKNNSLLILANPPVPNSAKDHFTPSRWWSAIMEGCMLQTGLHCYGSVRILASFPVIEVQSVLARTVYERKRPALLTENVALHAFELASGYELEPWHSLKTWNSIQNNMNRVTERAAAQGVTTPAGREPIPLELAPDSPKPQRGIPYHPRARTEGHDNFMEVIEKGARIAENSQKYKPQKVAEAKKDATRALASLKFDNRTAFVRENLTKSQMAIDQLMTDLCNAAADPKMTTKELQAIDKKIGDAKAALQEEIDNNHFRLHRSWDRNLDDARIEKHSNNLDDSVLLWDRRPFHPLHIKDDEVFPAGTRRTFIYFEPAEKCPATALNKIPIEKREKLAQLFEALSVTFGTRHQMTIAELTDSLFPGRTTEEILKMLPSLIKYTGKRLKPDCGPVSLPDGTSNPEECFQENIEYDLSEYRLRCVPVSILWDILLVYQKHALDLSSLEFSRLLGGALTSFRSGDYSIYQAKRLH</sequence>
<comment type="caution">
    <text evidence="2">The sequence shown here is derived from an EMBL/GenBank/DDBJ whole genome shotgun (WGS) entry which is preliminary data.</text>
</comment>
<evidence type="ECO:0000313" key="3">
    <source>
        <dbReference type="Proteomes" id="UP001215712"/>
    </source>
</evidence>
<reference evidence="2" key="2">
    <citation type="submission" date="2023-01" db="EMBL/GenBank/DDBJ databases">
        <authorList>
            <person name="Petersen C."/>
        </authorList>
    </citation>
    <scope>NUCLEOTIDE SEQUENCE</scope>
    <source>
        <strain evidence="2">IBT 17514</strain>
    </source>
</reference>
<reference evidence="2" key="1">
    <citation type="journal article" date="2023" name="IMA Fungus">
        <title>Comparative genomic study of the Penicillium genus elucidates a diverse pangenome and 15 lateral gene transfer events.</title>
        <authorList>
            <person name="Petersen C."/>
            <person name="Sorensen T."/>
            <person name="Nielsen M.R."/>
            <person name="Sondergaard T.E."/>
            <person name="Sorensen J.L."/>
            <person name="Fitzpatrick D.A."/>
            <person name="Frisvad J.C."/>
            <person name="Nielsen K.L."/>
        </authorList>
    </citation>
    <scope>NUCLEOTIDE SEQUENCE</scope>
    <source>
        <strain evidence="2">IBT 17514</strain>
    </source>
</reference>
<dbReference type="InterPro" id="IPR029063">
    <property type="entry name" value="SAM-dependent_MTases_sf"/>
</dbReference>
<gene>
    <name evidence="2" type="ORF">N7493_010949</name>
</gene>
<dbReference type="Gene3D" id="3.40.50.150">
    <property type="entry name" value="Vaccinia Virus protein VP39"/>
    <property type="match status" value="1"/>
</dbReference>
<evidence type="ECO:0000256" key="1">
    <source>
        <dbReference type="SAM" id="MobiDB-lite"/>
    </source>
</evidence>
<organism evidence="2 3">
    <name type="scientific">Penicillium malachiteum</name>
    <dbReference type="NCBI Taxonomy" id="1324776"/>
    <lineage>
        <taxon>Eukaryota</taxon>
        <taxon>Fungi</taxon>
        <taxon>Dikarya</taxon>
        <taxon>Ascomycota</taxon>
        <taxon>Pezizomycotina</taxon>
        <taxon>Eurotiomycetes</taxon>
        <taxon>Eurotiomycetidae</taxon>
        <taxon>Eurotiales</taxon>
        <taxon>Aspergillaceae</taxon>
        <taxon>Penicillium</taxon>
    </lineage>
</organism>
<protein>
    <recommendedName>
        <fullName evidence="4">rRNA adenine N(6)-methyltransferase</fullName>
    </recommendedName>
</protein>